<evidence type="ECO:0000256" key="1">
    <source>
        <dbReference type="SAM" id="Phobius"/>
    </source>
</evidence>
<feature type="transmembrane region" description="Helical" evidence="1">
    <location>
        <begin position="16"/>
        <end position="34"/>
    </location>
</feature>
<feature type="transmembrane region" description="Helical" evidence="1">
    <location>
        <begin position="218"/>
        <end position="240"/>
    </location>
</feature>
<feature type="transmembrane region" description="Helical" evidence="1">
    <location>
        <begin position="252"/>
        <end position="274"/>
    </location>
</feature>
<dbReference type="RefSeq" id="WP_089736107.1">
    <property type="nucleotide sequence ID" value="NZ_FNIA01000029.1"/>
</dbReference>
<name>A0A1H0ASI4_9EURY</name>
<gene>
    <name evidence="2" type="ORF">SAMN05192554_12932</name>
</gene>
<feature type="transmembrane region" description="Helical" evidence="1">
    <location>
        <begin position="101"/>
        <end position="119"/>
    </location>
</feature>
<sequence>MGVEINRVLEGTVQRLLSPTGLFVFLGFAAFRLFEMVMYETAWGAAIEWIIDNHGGQIARQYLGYEVSDSQVTVERLHMELLQHGYPEAAAFLQQATSTGLDLSLPVVLAFLVAFPFVAEMLHVLGVRAIAAADPDTDGIPTGELLAGLPVVYLRSLVANFVAWLCIALGLVLGSVLLFVPGLLLAMAFLFVRQRIVLDGDGIVAALSNSYGLFREQFATVLVVFGITLFLGVFSTWGIALGSGFFVPMPGWLYKLFTTGVIVFNMALITSAYLQLQRPSAV</sequence>
<keyword evidence="3" id="KW-1185">Reference proteome</keyword>
<organism evidence="2 3">
    <name type="scientific">Haloarchaeobius iranensis</name>
    <dbReference type="NCBI Taxonomy" id="996166"/>
    <lineage>
        <taxon>Archaea</taxon>
        <taxon>Methanobacteriati</taxon>
        <taxon>Methanobacteriota</taxon>
        <taxon>Stenosarchaea group</taxon>
        <taxon>Halobacteria</taxon>
        <taxon>Halobacteriales</taxon>
        <taxon>Halorubellaceae</taxon>
        <taxon>Haloarchaeobius</taxon>
    </lineage>
</organism>
<feature type="transmembrane region" description="Helical" evidence="1">
    <location>
        <begin position="161"/>
        <end position="192"/>
    </location>
</feature>
<dbReference type="STRING" id="996166.SAMN05192554_12932"/>
<dbReference type="Proteomes" id="UP000199370">
    <property type="component" value="Unassembled WGS sequence"/>
</dbReference>
<accession>A0A1H0ASI4</accession>
<dbReference type="EMBL" id="FNIA01000029">
    <property type="protein sequence ID" value="SDN36450.1"/>
    <property type="molecule type" value="Genomic_DNA"/>
</dbReference>
<protein>
    <submittedName>
        <fullName evidence="2">Uncharacterized protein</fullName>
    </submittedName>
</protein>
<evidence type="ECO:0000313" key="3">
    <source>
        <dbReference type="Proteomes" id="UP000199370"/>
    </source>
</evidence>
<keyword evidence="1" id="KW-1133">Transmembrane helix</keyword>
<dbReference type="AlphaFoldDB" id="A0A1H0ASI4"/>
<proteinExistence type="predicted"/>
<keyword evidence="1" id="KW-0812">Transmembrane</keyword>
<reference evidence="2 3" key="1">
    <citation type="submission" date="2016-10" db="EMBL/GenBank/DDBJ databases">
        <authorList>
            <person name="de Groot N.N."/>
        </authorList>
    </citation>
    <scope>NUCLEOTIDE SEQUENCE [LARGE SCALE GENOMIC DNA]</scope>
    <source>
        <strain evidence="3">EB21,IBRC-M 10013,KCTC 4048</strain>
    </source>
</reference>
<dbReference type="OrthoDB" id="240093at2157"/>
<keyword evidence="1" id="KW-0472">Membrane</keyword>
<evidence type="ECO:0000313" key="2">
    <source>
        <dbReference type="EMBL" id="SDN36450.1"/>
    </source>
</evidence>